<feature type="signal peptide" evidence="1">
    <location>
        <begin position="1"/>
        <end position="16"/>
    </location>
</feature>
<accession>A0A1Q9DYG8</accession>
<evidence type="ECO:0000313" key="3">
    <source>
        <dbReference type="Proteomes" id="UP000186817"/>
    </source>
</evidence>
<evidence type="ECO:0000313" key="2">
    <source>
        <dbReference type="EMBL" id="OLQ00197.1"/>
    </source>
</evidence>
<sequence>MAVHKLWLFLLASARGDPDPLPVFSCDRHTPCSVDLAGLNVSDGDSVVFDDAQEGVCPRCLSTDLGICPFLRMTSGVPGGVFCEDGTVSFRWSCAEEGKGERLLCPPNHTMCAGRLCGGGADHCCMAQDPEGHADCSGHGGWRRCPFQRVENMQIGRNRSTGPQTVGKHLFCKCTEEDFMRNATATPLGELELIGPDHFQLTTCTLGTPYCEFFLRNSYGVRPQTTMLQATPLPCDLVHATPPDFQKHFRTGWQPDLGGVYFTNYTDMATRDPGIYSLCWCEKSTEGACESLEDYNLSAGGLVLAGPVRERKTIHAVFGEEFTVSVHMVLVTGGESQLRLQSSCTEGAEVYAKAISLERDRWGQVSDEKNFSFGELEEHERMPAGAYKLCWCRVSYSYSPQVLCEDRDFITAVGDVVIKCAE</sequence>
<keyword evidence="3" id="KW-1185">Reference proteome</keyword>
<evidence type="ECO:0000256" key="1">
    <source>
        <dbReference type="SAM" id="SignalP"/>
    </source>
</evidence>
<dbReference type="OrthoDB" id="10581343at2759"/>
<dbReference type="Proteomes" id="UP000186817">
    <property type="component" value="Unassembled WGS sequence"/>
</dbReference>
<reference evidence="2 3" key="1">
    <citation type="submission" date="2016-02" db="EMBL/GenBank/DDBJ databases">
        <title>Genome analysis of coral dinoflagellate symbionts highlights evolutionary adaptations to a symbiotic lifestyle.</title>
        <authorList>
            <person name="Aranda M."/>
            <person name="Li Y."/>
            <person name="Liew Y.J."/>
            <person name="Baumgarten S."/>
            <person name="Simakov O."/>
            <person name="Wilson M."/>
            <person name="Piel J."/>
            <person name="Ashoor H."/>
            <person name="Bougouffa S."/>
            <person name="Bajic V.B."/>
            <person name="Ryu T."/>
            <person name="Ravasi T."/>
            <person name="Bayer T."/>
            <person name="Micklem G."/>
            <person name="Kim H."/>
            <person name="Bhak J."/>
            <person name="Lajeunesse T.C."/>
            <person name="Voolstra C.R."/>
        </authorList>
    </citation>
    <scope>NUCLEOTIDE SEQUENCE [LARGE SCALE GENOMIC DNA]</scope>
    <source>
        <strain evidence="2 3">CCMP2467</strain>
    </source>
</reference>
<organism evidence="2 3">
    <name type="scientific">Symbiodinium microadriaticum</name>
    <name type="common">Dinoflagellate</name>
    <name type="synonym">Zooxanthella microadriatica</name>
    <dbReference type="NCBI Taxonomy" id="2951"/>
    <lineage>
        <taxon>Eukaryota</taxon>
        <taxon>Sar</taxon>
        <taxon>Alveolata</taxon>
        <taxon>Dinophyceae</taxon>
        <taxon>Suessiales</taxon>
        <taxon>Symbiodiniaceae</taxon>
        <taxon>Symbiodinium</taxon>
    </lineage>
</organism>
<protein>
    <submittedName>
        <fullName evidence="2">Uncharacterized protein</fullName>
    </submittedName>
</protein>
<dbReference type="EMBL" id="LSRX01000335">
    <property type="protein sequence ID" value="OLQ00197.1"/>
    <property type="molecule type" value="Genomic_DNA"/>
</dbReference>
<name>A0A1Q9DYG8_SYMMI</name>
<dbReference type="AlphaFoldDB" id="A0A1Q9DYG8"/>
<keyword evidence="1" id="KW-0732">Signal</keyword>
<proteinExistence type="predicted"/>
<feature type="chain" id="PRO_5012480660" evidence="1">
    <location>
        <begin position="17"/>
        <end position="422"/>
    </location>
</feature>
<gene>
    <name evidence="2" type="ORF">AK812_SmicGene17162</name>
</gene>
<comment type="caution">
    <text evidence="2">The sequence shown here is derived from an EMBL/GenBank/DDBJ whole genome shotgun (WGS) entry which is preliminary data.</text>
</comment>